<sequence length="356" mass="36190">MKILVSAPLSSPAFSIPQVLSGAKAAAAAINATGGIGGKNIEIISCNDQANPNQAAQCAQTAVSEKVSAVTGLFLFGPQIFDTTKAAGIPVIDTQPVSPSSGTSPNSFPMNAGTFSVYPGVARYLVEKGDKNIVVVPVNNAAGDFNGKLAAQGVTAAGGTVVRTVTTQAGAPDYAPYVHQALEGGNTQAMIYVGTPEDFPKFVLAAKQANFTGHIGASIGQVPPAVAQATKDSGMGVFVASNYYLPPSPQSNVFAADMAKYEPSSSIDTFSAGSWAAVHAVYAALKGKSSTDAKALTAALSSSSALAVGEMVPVLDFTKAGPLPDFPRLTNVDVVPIHIVNGGYDATGAFFSPFAR</sequence>
<evidence type="ECO:0000259" key="5">
    <source>
        <dbReference type="Pfam" id="PF13458"/>
    </source>
</evidence>
<evidence type="ECO:0000256" key="3">
    <source>
        <dbReference type="ARBA" id="ARBA00022729"/>
    </source>
</evidence>
<dbReference type="Gene3D" id="3.40.50.2300">
    <property type="match status" value="2"/>
</dbReference>
<protein>
    <submittedName>
        <fullName evidence="6">ABC transporter substrate-binding protein</fullName>
    </submittedName>
</protein>
<dbReference type="PRINTS" id="PR00337">
    <property type="entry name" value="LEUILEVALBP"/>
</dbReference>
<proteinExistence type="inferred from homology"/>
<evidence type="ECO:0000313" key="7">
    <source>
        <dbReference type="Proteomes" id="UP001432062"/>
    </source>
</evidence>
<feature type="domain" description="Leucine-binding protein" evidence="5">
    <location>
        <begin position="2"/>
        <end position="303"/>
    </location>
</feature>
<dbReference type="PANTHER" id="PTHR30483">
    <property type="entry name" value="LEUCINE-SPECIFIC-BINDING PROTEIN"/>
    <property type="match status" value="1"/>
</dbReference>
<dbReference type="RefSeq" id="WP_329410459.1">
    <property type="nucleotide sequence ID" value="NZ_CP109441.1"/>
</dbReference>
<dbReference type="SUPFAM" id="SSF53822">
    <property type="entry name" value="Periplasmic binding protein-like I"/>
    <property type="match status" value="1"/>
</dbReference>
<dbReference type="InterPro" id="IPR028082">
    <property type="entry name" value="Peripla_BP_I"/>
</dbReference>
<accession>A0ABZ1YXJ1</accession>
<keyword evidence="7" id="KW-1185">Reference proteome</keyword>
<keyword evidence="3" id="KW-0732">Signal</keyword>
<reference evidence="6" key="1">
    <citation type="submission" date="2022-10" db="EMBL/GenBank/DDBJ databases">
        <title>The complete genomes of actinobacterial strains from the NBC collection.</title>
        <authorList>
            <person name="Joergensen T.S."/>
            <person name="Alvarez Arevalo M."/>
            <person name="Sterndorff E.B."/>
            <person name="Faurdal D."/>
            <person name="Vuksanovic O."/>
            <person name="Mourched A.-S."/>
            <person name="Charusanti P."/>
            <person name="Shaw S."/>
            <person name="Blin K."/>
            <person name="Weber T."/>
        </authorList>
    </citation>
    <scope>NUCLEOTIDE SEQUENCE</scope>
    <source>
        <strain evidence="6">NBC_01482</strain>
    </source>
</reference>
<keyword evidence="2" id="KW-0813">Transport</keyword>
<dbReference type="Pfam" id="PF13458">
    <property type="entry name" value="Peripla_BP_6"/>
    <property type="match status" value="1"/>
</dbReference>
<dbReference type="InterPro" id="IPR028081">
    <property type="entry name" value="Leu-bd"/>
</dbReference>
<dbReference type="InterPro" id="IPR000709">
    <property type="entry name" value="Leu_Ile_Val-bd"/>
</dbReference>
<evidence type="ECO:0000313" key="6">
    <source>
        <dbReference type="EMBL" id="WUV46597.1"/>
    </source>
</evidence>
<dbReference type="InterPro" id="IPR051010">
    <property type="entry name" value="BCAA_transport"/>
</dbReference>
<evidence type="ECO:0000256" key="1">
    <source>
        <dbReference type="ARBA" id="ARBA00010062"/>
    </source>
</evidence>
<comment type="similarity">
    <text evidence="1">Belongs to the leucine-binding protein family.</text>
</comment>
<evidence type="ECO:0000256" key="4">
    <source>
        <dbReference type="ARBA" id="ARBA00022970"/>
    </source>
</evidence>
<keyword evidence="4" id="KW-0029">Amino-acid transport</keyword>
<evidence type="ECO:0000256" key="2">
    <source>
        <dbReference type="ARBA" id="ARBA00022448"/>
    </source>
</evidence>
<gene>
    <name evidence="6" type="ORF">OG563_47500</name>
</gene>
<dbReference type="Proteomes" id="UP001432062">
    <property type="component" value="Chromosome"/>
</dbReference>
<name>A0ABZ1YXJ1_9NOCA</name>
<dbReference type="EMBL" id="CP109441">
    <property type="protein sequence ID" value="WUV46597.1"/>
    <property type="molecule type" value="Genomic_DNA"/>
</dbReference>
<dbReference type="PANTHER" id="PTHR30483:SF6">
    <property type="entry name" value="PERIPLASMIC BINDING PROTEIN OF ABC TRANSPORTER FOR NATURAL AMINO ACIDS"/>
    <property type="match status" value="1"/>
</dbReference>
<organism evidence="6 7">
    <name type="scientific">Nocardia vinacea</name>
    <dbReference type="NCBI Taxonomy" id="96468"/>
    <lineage>
        <taxon>Bacteria</taxon>
        <taxon>Bacillati</taxon>
        <taxon>Actinomycetota</taxon>
        <taxon>Actinomycetes</taxon>
        <taxon>Mycobacteriales</taxon>
        <taxon>Nocardiaceae</taxon>
        <taxon>Nocardia</taxon>
    </lineage>
</organism>